<sequence>MDCHNELNYGSLLKKVMEYAPGSLLPALLGLLSAAVFTHIFAAFEYGRYSLALSIAAFASVAAAAWLQTSLARYLPSLQDQGEINKLKECIAGGLALIVGAEAILAVIMAYGVYLFQPPGWQDLYLPTAGLIISSSLFTSLSVVLQAEMRAREYSRYNILTTGLKLLFSLTFVLLVAPKAEWIVYGAVAGTIILIPVMWRETKLLPFGSLLQLKMDRPFWSGIKRLAAYGLPMIGWYLAVALLGTGDRYVIQWFRGAAEVGIYSANYVLITGAVGLLNAPVILAAHPFLMKAGSEGDRRQTGRWLGNIIDWFIAAGILLTGFIWLFSGDFAQWFLGPQFREGHVIMPVITAGYVAFQLSMYTHKPLEFAGKTHVMLIVAVLAVVVSAVLNIYLVPRMGYGASAYAVLAGYLFYNIIVSYAGRKMVPWQVRWQLLAGITAITILGSIFIAYERNSIQSQWGYAAGIIAAAIQFLLLGGGIFYLFGFRKLFNVRPT</sequence>
<feature type="transmembrane region" description="Helical" evidence="6">
    <location>
        <begin position="124"/>
        <end position="145"/>
    </location>
</feature>
<evidence type="ECO:0000256" key="6">
    <source>
        <dbReference type="SAM" id="Phobius"/>
    </source>
</evidence>
<dbReference type="GO" id="GO:0005886">
    <property type="term" value="C:plasma membrane"/>
    <property type="evidence" value="ECO:0007669"/>
    <property type="project" value="UniProtKB-SubCell"/>
</dbReference>
<comment type="subcellular location">
    <subcellularLocation>
        <location evidence="1">Cell membrane</location>
        <topology evidence="1">Multi-pass membrane protein</topology>
    </subcellularLocation>
</comment>
<dbReference type="KEGG" id="mana:MAMMFC1_01379"/>
<feature type="transmembrane region" description="Helical" evidence="6">
    <location>
        <begin position="374"/>
        <end position="395"/>
    </location>
</feature>
<keyword evidence="3 6" id="KW-0812">Transmembrane</keyword>
<gene>
    <name evidence="7" type="ORF">MAMMFC1_01379</name>
</gene>
<feature type="transmembrane region" description="Helical" evidence="6">
    <location>
        <begin position="157"/>
        <end position="176"/>
    </location>
</feature>
<evidence type="ECO:0000256" key="4">
    <source>
        <dbReference type="ARBA" id="ARBA00022989"/>
    </source>
</evidence>
<feature type="transmembrane region" description="Helical" evidence="6">
    <location>
        <begin position="90"/>
        <end position="112"/>
    </location>
</feature>
<feature type="transmembrane region" description="Helical" evidence="6">
    <location>
        <begin position="304"/>
        <end position="324"/>
    </location>
</feature>
<keyword evidence="8" id="KW-1185">Reference proteome</keyword>
<reference evidence="7 8" key="1">
    <citation type="journal article" date="2018" name="Int. J. Syst. Evol. Microbiol.">
        <title>Methylomusa anaerophila gen. nov., sp. nov., an anaerobic methanol-utilizing bacterium isolated from a microbial fuel cell.</title>
        <authorList>
            <person name="Amano N."/>
            <person name="Yamamuro A."/>
            <person name="Miyahara M."/>
            <person name="Kouzuma A."/>
            <person name="Abe T."/>
            <person name="Watanabe K."/>
        </authorList>
    </citation>
    <scope>NUCLEOTIDE SEQUENCE [LARGE SCALE GENOMIC DNA]</scope>
    <source>
        <strain evidence="7 8">MMFC1</strain>
    </source>
</reference>
<evidence type="ECO:0000256" key="1">
    <source>
        <dbReference type="ARBA" id="ARBA00004651"/>
    </source>
</evidence>
<protein>
    <submittedName>
        <fullName evidence="7">Polysaccharide biosynthesis protein</fullName>
    </submittedName>
</protein>
<keyword evidence="2" id="KW-1003">Cell membrane</keyword>
<accession>A0A348AI20</accession>
<dbReference type="EMBL" id="AP018449">
    <property type="protein sequence ID" value="BBB90718.1"/>
    <property type="molecule type" value="Genomic_DNA"/>
</dbReference>
<evidence type="ECO:0000313" key="7">
    <source>
        <dbReference type="EMBL" id="BBB90718.1"/>
    </source>
</evidence>
<dbReference type="InterPro" id="IPR050833">
    <property type="entry name" value="Poly_Biosynth_Transport"/>
</dbReference>
<feature type="transmembrane region" description="Helical" evidence="6">
    <location>
        <begin position="226"/>
        <end position="244"/>
    </location>
</feature>
<dbReference type="PANTHER" id="PTHR30250:SF11">
    <property type="entry name" value="O-ANTIGEN TRANSPORTER-RELATED"/>
    <property type="match status" value="1"/>
</dbReference>
<dbReference type="AlphaFoldDB" id="A0A348AI20"/>
<evidence type="ECO:0000256" key="3">
    <source>
        <dbReference type="ARBA" id="ARBA00022692"/>
    </source>
</evidence>
<feature type="transmembrane region" description="Helical" evidence="6">
    <location>
        <begin position="433"/>
        <end position="450"/>
    </location>
</feature>
<dbReference type="InterPro" id="IPR002797">
    <property type="entry name" value="Polysacc_synth"/>
</dbReference>
<dbReference type="Pfam" id="PF01943">
    <property type="entry name" value="Polysacc_synt"/>
    <property type="match status" value="1"/>
</dbReference>
<feature type="transmembrane region" description="Helical" evidence="6">
    <location>
        <begin position="401"/>
        <end position="421"/>
    </location>
</feature>
<evidence type="ECO:0000313" key="8">
    <source>
        <dbReference type="Proteomes" id="UP000276437"/>
    </source>
</evidence>
<feature type="transmembrane region" description="Helical" evidence="6">
    <location>
        <begin position="264"/>
        <end position="283"/>
    </location>
</feature>
<evidence type="ECO:0000256" key="2">
    <source>
        <dbReference type="ARBA" id="ARBA00022475"/>
    </source>
</evidence>
<evidence type="ECO:0000256" key="5">
    <source>
        <dbReference type="ARBA" id="ARBA00023136"/>
    </source>
</evidence>
<organism evidence="7 8">
    <name type="scientific">Methylomusa anaerophila</name>
    <dbReference type="NCBI Taxonomy" id="1930071"/>
    <lineage>
        <taxon>Bacteria</taxon>
        <taxon>Bacillati</taxon>
        <taxon>Bacillota</taxon>
        <taxon>Negativicutes</taxon>
        <taxon>Selenomonadales</taxon>
        <taxon>Sporomusaceae</taxon>
        <taxon>Methylomusa</taxon>
    </lineage>
</organism>
<name>A0A348AI20_9FIRM</name>
<proteinExistence type="predicted"/>
<feature type="transmembrane region" description="Helical" evidence="6">
    <location>
        <begin position="182"/>
        <end position="199"/>
    </location>
</feature>
<feature type="transmembrane region" description="Helical" evidence="6">
    <location>
        <begin position="50"/>
        <end position="69"/>
    </location>
</feature>
<keyword evidence="4 6" id="KW-1133">Transmembrane helix</keyword>
<dbReference type="Proteomes" id="UP000276437">
    <property type="component" value="Chromosome"/>
</dbReference>
<dbReference type="PANTHER" id="PTHR30250">
    <property type="entry name" value="PST FAMILY PREDICTED COLANIC ACID TRANSPORTER"/>
    <property type="match status" value="1"/>
</dbReference>
<feature type="transmembrane region" description="Helical" evidence="6">
    <location>
        <begin position="462"/>
        <end position="483"/>
    </location>
</feature>
<keyword evidence="5 6" id="KW-0472">Membrane</keyword>
<feature type="transmembrane region" description="Helical" evidence="6">
    <location>
        <begin position="24"/>
        <end position="44"/>
    </location>
</feature>